<proteinExistence type="predicted"/>
<accession>A0ABQ3BBI1</accession>
<comment type="caution">
    <text evidence="2">The sequence shown here is derived from an EMBL/GenBank/DDBJ whole genome shotgun (WGS) entry which is preliminary data.</text>
</comment>
<keyword evidence="3" id="KW-1185">Reference proteome</keyword>
<keyword evidence="1" id="KW-0472">Membrane</keyword>
<evidence type="ECO:0000313" key="3">
    <source>
        <dbReference type="Proteomes" id="UP000619761"/>
    </source>
</evidence>
<protein>
    <recommendedName>
        <fullName evidence="4">DUF4405 domain-containing protein</fullName>
    </recommendedName>
</protein>
<feature type="transmembrane region" description="Helical" evidence="1">
    <location>
        <begin position="9"/>
        <end position="31"/>
    </location>
</feature>
<keyword evidence="1" id="KW-1133">Transmembrane helix</keyword>
<organism evidence="2 3">
    <name type="scientific">Cellvibrio zantedeschiae</name>
    <dbReference type="NCBI Taxonomy" id="1237077"/>
    <lineage>
        <taxon>Bacteria</taxon>
        <taxon>Pseudomonadati</taxon>
        <taxon>Pseudomonadota</taxon>
        <taxon>Gammaproteobacteria</taxon>
        <taxon>Cellvibrionales</taxon>
        <taxon>Cellvibrionaceae</taxon>
        <taxon>Cellvibrio</taxon>
    </lineage>
</organism>
<dbReference type="Proteomes" id="UP000619761">
    <property type="component" value="Unassembled WGS sequence"/>
</dbReference>
<feature type="transmembrane region" description="Helical" evidence="1">
    <location>
        <begin position="78"/>
        <end position="97"/>
    </location>
</feature>
<evidence type="ECO:0008006" key="4">
    <source>
        <dbReference type="Google" id="ProtNLM"/>
    </source>
</evidence>
<sequence length="372" mass="42038">MAKSFNRRAFVSLLVFLFFTVILVTSLLMFISPHTPMVSMVHTGIGFVLLLILGWHLKNNLSSLKTYFTFRTAKSGTNLAMPVALALSMTMLGLGLMQSLPFASLYAWGNKLRSAEKSAEQLQFSYVRVDQTNASALGNKLVIDLRKGPYFRFPQYAIWLETLEGKFIQPLYITQKLAQNKFTNKVTLRDQKQIFTSDVSGFDDQTWDKTFASELSPETASKRTRPESLPVFLHQLASQKLTDNQNNPASTMDAYAGATLLNNFLMSSRSNNDLPEKYKIRFEINQSFDFNTFYSSDRFPDDPIYSGDGYNGQPSVIYEAIIDTQSSQQYYPMTLIGHGHHSGKDGKVHTDMNNLTTAKELVDRIIIEVKSD</sequence>
<evidence type="ECO:0000256" key="1">
    <source>
        <dbReference type="SAM" id="Phobius"/>
    </source>
</evidence>
<evidence type="ECO:0000313" key="2">
    <source>
        <dbReference type="EMBL" id="GGY84607.1"/>
    </source>
</evidence>
<gene>
    <name evidence="2" type="ORF">GCM10011613_31980</name>
</gene>
<keyword evidence="1" id="KW-0812">Transmembrane</keyword>
<reference evidence="3" key="1">
    <citation type="journal article" date="2019" name="Int. J. Syst. Evol. Microbiol.">
        <title>The Global Catalogue of Microorganisms (GCM) 10K type strain sequencing project: providing services to taxonomists for standard genome sequencing and annotation.</title>
        <authorList>
            <consortium name="The Broad Institute Genomics Platform"/>
            <consortium name="The Broad Institute Genome Sequencing Center for Infectious Disease"/>
            <person name="Wu L."/>
            <person name="Ma J."/>
        </authorList>
    </citation>
    <scope>NUCLEOTIDE SEQUENCE [LARGE SCALE GENOMIC DNA]</scope>
    <source>
        <strain evidence="3">KCTC 32239</strain>
    </source>
</reference>
<name>A0ABQ3BBI1_9GAMM</name>
<dbReference type="EMBL" id="BMYZ01000003">
    <property type="protein sequence ID" value="GGY84607.1"/>
    <property type="molecule type" value="Genomic_DNA"/>
</dbReference>
<dbReference type="RefSeq" id="WP_189420416.1">
    <property type="nucleotide sequence ID" value="NZ_BMYZ01000003.1"/>
</dbReference>
<feature type="transmembrane region" description="Helical" evidence="1">
    <location>
        <begin position="37"/>
        <end position="57"/>
    </location>
</feature>